<dbReference type="PANTHER" id="PTHR43852:SF3">
    <property type="entry name" value="NUCLEOTIDYLTRANSFERASE"/>
    <property type="match status" value="1"/>
</dbReference>
<sequence length="124" mass="14672">MAKIDKIKKIIHNINEIEFAYLFGSYAKNTQTDKSDIDIAVHVKEEYNNFDTKLKIHHKLEINLHKDIDLIILNNAKNFDLLEDIFNEGIILQDAKDDERILFELAKEHEIQDYKIFKRMLDVA</sequence>
<dbReference type="AlphaFoldDB" id="A0A7M1AZZ6"/>
<dbReference type="GO" id="GO:0016740">
    <property type="term" value="F:transferase activity"/>
    <property type="evidence" value="ECO:0007669"/>
    <property type="project" value="UniProtKB-KW"/>
</dbReference>
<dbReference type="NCBIfam" id="NF047752">
    <property type="entry name" value="MntA_antitoxin"/>
    <property type="match status" value="1"/>
</dbReference>
<organism evidence="2 3">
    <name type="scientific">Sulfurimonas sediminis</name>
    <dbReference type="NCBI Taxonomy" id="2590020"/>
    <lineage>
        <taxon>Bacteria</taxon>
        <taxon>Pseudomonadati</taxon>
        <taxon>Campylobacterota</taxon>
        <taxon>Epsilonproteobacteria</taxon>
        <taxon>Campylobacterales</taxon>
        <taxon>Sulfurimonadaceae</taxon>
        <taxon>Sulfurimonas</taxon>
    </lineage>
</organism>
<evidence type="ECO:0000259" key="1">
    <source>
        <dbReference type="Pfam" id="PF18765"/>
    </source>
</evidence>
<keyword evidence="3" id="KW-1185">Reference proteome</keyword>
<dbReference type="InterPro" id="IPR041633">
    <property type="entry name" value="Polbeta"/>
</dbReference>
<dbReference type="Proteomes" id="UP000593719">
    <property type="component" value="Chromosome"/>
</dbReference>
<accession>A0A7M1AZZ6</accession>
<feature type="domain" description="Polymerase beta nucleotidyltransferase" evidence="1">
    <location>
        <begin position="6"/>
        <end position="96"/>
    </location>
</feature>
<gene>
    <name evidence="2" type="ORF">FJR45_02905</name>
</gene>
<reference evidence="2 3" key="1">
    <citation type="submission" date="2019-06" db="EMBL/GenBank/DDBJ databases">
        <title>Sulfurimonas gotlandica sp. nov., a chemoautotrophic and psychrotolerant epsilonproteobacterium isolated from a pelagic redoxcline, and an emended description of the genus Sulfurimonas.</title>
        <authorList>
            <person name="Wang S."/>
            <person name="Jiang L."/>
            <person name="Shao Z."/>
        </authorList>
    </citation>
    <scope>NUCLEOTIDE SEQUENCE [LARGE SCALE GENOMIC DNA]</scope>
    <source>
        <strain evidence="2 3">S2-6</strain>
    </source>
</reference>
<dbReference type="Pfam" id="PF18765">
    <property type="entry name" value="Polbeta"/>
    <property type="match status" value="1"/>
</dbReference>
<name>A0A7M1AZZ6_9BACT</name>
<proteinExistence type="predicted"/>
<evidence type="ECO:0000313" key="3">
    <source>
        <dbReference type="Proteomes" id="UP000593719"/>
    </source>
</evidence>
<evidence type="ECO:0000313" key="2">
    <source>
        <dbReference type="EMBL" id="QOP42955.1"/>
    </source>
</evidence>
<dbReference type="RefSeq" id="WP_193151268.1">
    <property type="nucleotide sequence ID" value="NZ_CP041235.1"/>
</dbReference>
<dbReference type="Gene3D" id="3.30.460.10">
    <property type="entry name" value="Beta Polymerase, domain 2"/>
    <property type="match status" value="1"/>
</dbReference>
<dbReference type="PANTHER" id="PTHR43852">
    <property type="entry name" value="NUCLEOTIDYLTRANSFERASE"/>
    <property type="match status" value="1"/>
</dbReference>
<dbReference type="InterPro" id="IPR043519">
    <property type="entry name" value="NT_sf"/>
</dbReference>
<dbReference type="CDD" id="cd05403">
    <property type="entry name" value="NT_KNTase_like"/>
    <property type="match status" value="1"/>
</dbReference>
<protein>
    <submittedName>
        <fullName evidence="2">Nucleotidyltransferase domain-containing protein</fullName>
    </submittedName>
</protein>
<keyword evidence="2" id="KW-0808">Transferase</keyword>
<dbReference type="KEGG" id="ssei:FJR45_02905"/>
<dbReference type="EMBL" id="CP041235">
    <property type="protein sequence ID" value="QOP42955.1"/>
    <property type="molecule type" value="Genomic_DNA"/>
</dbReference>
<dbReference type="SUPFAM" id="SSF81301">
    <property type="entry name" value="Nucleotidyltransferase"/>
    <property type="match status" value="1"/>
</dbReference>
<dbReference type="InterPro" id="IPR052930">
    <property type="entry name" value="TA_antitoxin_MntA"/>
</dbReference>